<comment type="caution">
    <text evidence="1">The sequence shown here is derived from an EMBL/GenBank/DDBJ whole genome shotgun (WGS) entry which is preliminary data.</text>
</comment>
<name>A0AAV4Y616_CAEEX</name>
<keyword evidence="2" id="KW-1185">Reference proteome</keyword>
<sequence>MMTAFSSPVCGDPGFDRNTSSVSKSSSKIPLSSISDHLKPGISFPACTSRQLSEINFDEKSTLSSSSEISDLLIDDLDYQNINTVELENPSHMIKNKTKYMHEKDLSVLNETIKNDLYQKTKYISYQKRGTSCTITGSTHIDEDTNEVDELLEEPFDCKQMKPNAHTKKEKQNFFLIIRKKKVCSDSPLVQNSERTLSYLSHINPLLKTNKSFDIIKDKICNPEVEMSQKKSCAVLEKKGDYLH</sequence>
<accession>A0AAV4Y616</accession>
<evidence type="ECO:0000313" key="2">
    <source>
        <dbReference type="Proteomes" id="UP001054945"/>
    </source>
</evidence>
<organism evidence="1 2">
    <name type="scientific">Caerostris extrusa</name>
    <name type="common">Bark spider</name>
    <name type="synonym">Caerostris bankana</name>
    <dbReference type="NCBI Taxonomy" id="172846"/>
    <lineage>
        <taxon>Eukaryota</taxon>
        <taxon>Metazoa</taxon>
        <taxon>Ecdysozoa</taxon>
        <taxon>Arthropoda</taxon>
        <taxon>Chelicerata</taxon>
        <taxon>Arachnida</taxon>
        <taxon>Araneae</taxon>
        <taxon>Araneomorphae</taxon>
        <taxon>Entelegynae</taxon>
        <taxon>Araneoidea</taxon>
        <taxon>Araneidae</taxon>
        <taxon>Caerostris</taxon>
    </lineage>
</organism>
<dbReference type="AlphaFoldDB" id="A0AAV4Y616"/>
<proteinExistence type="predicted"/>
<dbReference type="Proteomes" id="UP001054945">
    <property type="component" value="Unassembled WGS sequence"/>
</dbReference>
<reference evidence="1 2" key="1">
    <citation type="submission" date="2021-06" db="EMBL/GenBank/DDBJ databases">
        <title>Caerostris extrusa draft genome.</title>
        <authorList>
            <person name="Kono N."/>
            <person name="Arakawa K."/>
        </authorList>
    </citation>
    <scope>NUCLEOTIDE SEQUENCE [LARGE SCALE GENOMIC DNA]</scope>
</reference>
<protein>
    <submittedName>
        <fullName evidence="1">Uncharacterized protein</fullName>
    </submittedName>
</protein>
<gene>
    <name evidence="1" type="ORF">CEXT_86751</name>
</gene>
<dbReference type="EMBL" id="BPLR01018815">
    <property type="protein sequence ID" value="GIZ02460.1"/>
    <property type="molecule type" value="Genomic_DNA"/>
</dbReference>
<evidence type="ECO:0000313" key="1">
    <source>
        <dbReference type="EMBL" id="GIZ02460.1"/>
    </source>
</evidence>